<keyword evidence="2 7" id="KW-0813">Transport</keyword>
<dbReference type="PROSITE" id="PS50928">
    <property type="entry name" value="ABC_TM1"/>
    <property type="match status" value="1"/>
</dbReference>
<feature type="transmembrane region" description="Helical" evidence="7">
    <location>
        <begin position="238"/>
        <end position="259"/>
    </location>
</feature>
<organism evidence="9 10">
    <name type="scientific">Paraclostridium sordellii</name>
    <name type="common">Clostridium sordellii</name>
    <dbReference type="NCBI Taxonomy" id="1505"/>
    <lineage>
        <taxon>Bacteria</taxon>
        <taxon>Bacillati</taxon>
        <taxon>Bacillota</taxon>
        <taxon>Clostridia</taxon>
        <taxon>Peptostreptococcales</taxon>
        <taxon>Peptostreptococcaceae</taxon>
        <taxon>Paraclostridium</taxon>
    </lineage>
</organism>
<dbReference type="Proteomes" id="UP000049127">
    <property type="component" value="Unassembled WGS sequence"/>
</dbReference>
<feature type="transmembrane region" description="Helical" evidence="7">
    <location>
        <begin position="205"/>
        <end position="226"/>
    </location>
</feature>
<gene>
    <name evidence="9" type="primary">ssuC_1</name>
    <name evidence="9" type="ORF">R28058_09491</name>
</gene>
<evidence type="ECO:0000256" key="1">
    <source>
        <dbReference type="ARBA" id="ARBA00004651"/>
    </source>
</evidence>
<keyword evidence="5 7" id="KW-1133">Transmembrane helix</keyword>
<dbReference type="PANTHER" id="PTHR30151:SF19">
    <property type="entry name" value="ABC TRANSPORTER PERMEASE"/>
    <property type="match status" value="1"/>
</dbReference>
<reference evidence="9 10" key="1">
    <citation type="submission" date="2015-01" db="EMBL/GenBank/DDBJ databases">
        <authorList>
            <person name="Aslett A.Martin."/>
            <person name="De Silva Nishadi"/>
        </authorList>
    </citation>
    <scope>NUCLEOTIDE SEQUENCE [LARGE SCALE GENOMIC DNA]</scope>
    <source>
        <strain evidence="9 10">R28058</strain>
    </source>
</reference>
<dbReference type="CDD" id="cd06261">
    <property type="entry name" value="TM_PBP2"/>
    <property type="match status" value="1"/>
</dbReference>
<name>A0A0C7G5D1_PARSO</name>
<feature type="transmembrane region" description="Helical" evidence="7">
    <location>
        <begin position="115"/>
        <end position="135"/>
    </location>
</feature>
<evidence type="ECO:0000313" key="9">
    <source>
        <dbReference type="EMBL" id="CEQ03216.1"/>
    </source>
</evidence>
<dbReference type="Pfam" id="PF00528">
    <property type="entry name" value="BPD_transp_1"/>
    <property type="match status" value="1"/>
</dbReference>
<sequence>MKQNNVSQGHKQYLKSLKKEKNLIFFYQIFLLVGFIAIWELLARLNIIDVFLFSKPSDIYNLFVKYIQNGELFKHILISSYETIVGLAVGTILGILVAIMLWWSERLSKVLDPFLVVLNALPKTALAPILIVWAGAGVNGIIVIAITISVVVTILSAYNYFISVDEEKVKMLKSFGASKLQILTKLIFPSNIGNLINLTKINIGMAWVGVIVGEFLVSRYGLGYLIVYGGQVFKLDLVMMGVIVLALCALIMYQILNIAEKIYKSKR</sequence>
<feature type="domain" description="ABC transmembrane type-1" evidence="8">
    <location>
        <begin position="72"/>
        <end position="256"/>
    </location>
</feature>
<evidence type="ECO:0000256" key="5">
    <source>
        <dbReference type="ARBA" id="ARBA00022989"/>
    </source>
</evidence>
<accession>A0A0C7G5D1</accession>
<dbReference type="PANTHER" id="PTHR30151">
    <property type="entry name" value="ALKANE SULFONATE ABC TRANSPORTER-RELATED, MEMBRANE SUBUNIT"/>
    <property type="match status" value="1"/>
</dbReference>
<dbReference type="InterPro" id="IPR000515">
    <property type="entry name" value="MetI-like"/>
</dbReference>
<dbReference type="GO" id="GO:0005886">
    <property type="term" value="C:plasma membrane"/>
    <property type="evidence" value="ECO:0007669"/>
    <property type="project" value="UniProtKB-SubCell"/>
</dbReference>
<keyword evidence="3" id="KW-1003">Cell membrane</keyword>
<dbReference type="SUPFAM" id="SSF161098">
    <property type="entry name" value="MetI-like"/>
    <property type="match status" value="1"/>
</dbReference>
<dbReference type="RefSeq" id="WP_055341633.1">
    <property type="nucleotide sequence ID" value="NZ_CDNI01000003.1"/>
</dbReference>
<dbReference type="OrthoDB" id="9783295at2"/>
<evidence type="ECO:0000259" key="8">
    <source>
        <dbReference type="PROSITE" id="PS50928"/>
    </source>
</evidence>
<proteinExistence type="inferred from homology"/>
<evidence type="ECO:0000256" key="3">
    <source>
        <dbReference type="ARBA" id="ARBA00022475"/>
    </source>
</evidence>
<feature type="transmembrane region" description="Helical" evidence="7">
    <location>
        <begin position="141"/>
        <end position="161"/>
    </location>
</feature>
<dbReference type="GO" id="GO:0055085">
    <property type="term" value="P:transmembrane transport"/>
    <property type="evidence" value="ECO:0007669"/>
    <property type="project" value="InterPro"/>
</dbReference>
<evidence type="ECO:0000313" key="10">
    <source>
        <dbReference type="Proteomes" id="UP000049127"/>
    </source>
</evidence>
<evidence type="ECO:0000256" key="2">
    <source>
        <dbReference type="ARBA" id="ARBA00022448"/>
    </source>
</evidence>
<protein>
    <submittedName>
        <fullName evidence="9">ABC transporter permease</fullName>
    </submittedName>
</protein>
<feature type="transmembrane region" description="Helical" evidence="7">
    <location>
        <begin position="21"/>
        <end position="42"/>
    </location>
</feature>
<feature type="transmembrane region" description="Helical" evidence="7">
    <location>
        <begin position="84"/>
        <end position="103"/>
    </location>
</feature>
<dbReference type="Gene3D" id="1.10.3720.10">
    <property type="entry name" value="MetI-like"/>
    <property type="match status" value="1"/>
</dbReference>
<evidence type="ECO:0000256" key="4">
    <source>
        <dbReference type="ARBA" id="ARBA00022692"/>
    </source>
</evidence>
<dbReference type="EMBL" id="CEKZ01000003">
    <property type="protein sequence ID" value="CEQ03216.1"/>
    <property type="molecule type" value="Genomic_DNA"/>
</dbReference>
<keyword evidence="6 7" id="KW-0472">Membrane</keyword>
<comment type="similarity">
    <text evidence="7">Belongs to the binding-protein-dependent transport system permease family.</text>
</comment>
<comment type="subcellular location">
    <subcellularLocation>
        <location evidence="1 7">Cell membrane</location>
        <topology evidence="1 7">Multi-pass membrane protein</topology>
    </subcellularLocation>
</comment>
<evidence type="ECO:0000256" key="7">
    <source>
        <dbReference type="RuleBase" id="RU363032"/>
    </source>
</evidence>
<dbReference type="AlphaFoldDB" id="A0A0C7G5D1"/>
<evidence type="ECO:0000256" key="6">
    <source>
        <dbReference type="ARBA" id="ARBA00023136"/>
    </source>
</evidence>
<dbReference type="InterPro" id="IPR035906">
    <property type="entry name" value="MetI-like_sf"/>
</dbReference>
<keyword evidence="4 7" id="KW-0812">Transmembrane</keyword>